<reference evidence="4" key="1">
    <citation type="journal article" date="2014" name="Int. J. Syst. Evol. Microbiol.">
        <title>Complete genome sequence of Corynebacterium casei LMG S-19264T (=DSM 44701T), isolated from a smear-ripened cheese.</title>
        <authorList>
            <consortium name="US DOE Joint Genome Institute (JGI-PGF)"/>
            <person name="Walter F."/>
            <person name="Albersmeier A."/>
            <person name="Kalinowski J."/>
            <person name="Ruckert C."/>
        </authorList>
    </citation>
    <scope>NUCLEOTIDE SEQUENCE</scope>
    <source>
        <strain evidence="4">NBRC 108769</strain>
    </source>
</reference>
<keyword evidence="2" id="KW-0732">Signal</keyword>
<evidence type="ECO:0000259" key="3">
    <source>
        <dbReference type="PROSITE" id="PS51688"/>
    </source>
</evidence>
<evidence type="ECO:0000256" key="2">
    <source>
        <dbReference type="SAM" id="SignalP"/>
    </source>
</evidence>
<name>A0AA37SU05_9BACT</name>
<dbReference type="RefSeq" id="WP_235295014.1">
    <property type="nucleotide sequence ID" value="NZ_BSOH01000037.1"/>
</dbReference>
<feature type="signal peptide" evidence="2">
    <location>
        <begin position="1"/>
        <end position="18"/>
    </location>
</feature>
<dbReference type="InterPro" id="IPR011049">
    <property type="entry name" value="Serralysin-like_metalloprot_C"/>
</dbReference>
<organism evidence="4 5">
    <name type="scientific">Portibacter lacus</name>
    <dbReference type="NCBI Taxonomy" id="1099794"/>
    <lineage>
        <taxon>Bacteria</taxon>
        <taxon>Pseudomonadati</taxon>
        <taxon>Bacteroidota</taxon>
        <taxon>Saprospiria</taxon>
        <taxon>Saprospirales</taxon>
        <taxon>Haliscomenobacteraceae</taxon>
        <taxon>Portibacter</taxon>
    </lineage>
</organism>
<keyword evidence="1" id="KW-0175">Coiled coil</keyword>
<accession>A0AA37SU05</accession>
<dbReference type="PROSITE" id="PS51688">
    <property type="entry name" value="ICA"/>
    <property type="match status" value="1"/>
</dbReference>
<keyword evidence="5" id="KW-1185">Reference proteome</keyword>
<evidence type="ECO:0000313" key="4">
    <source>
        <dbReference type="EMBL" id="GLR20177.1"/>
    </source>
</evidence>
<dbReference type="SUPFAM" id="SSF101967">
    <property type="entry name" value="Adhesin YadA, collagen-binding domain"/>
    <property type="match status" value="2"/>
</dbReference>
<dbReference type="Gene3D" id="2.150.10.10">
    <property type="entry name" value="Serralysin-like metalloprotease, C-terminal"/>
    <property type="match status" value="3"/>
</dbReference>
<dbReference type="AlphaFoldDB" id="A0AA37SU05"/>
<feature type="chain" id="PRO_5041311912" description="Peptidase S74 domain-containing protein" evidence="2">
    <location>
        <begin position="19"/>
        <end position="890"/>
    </location>
</feature>
<comment type="caution">
    <text evidence="4">The sequence shown here is derived from an EMBL/GenBank/DDBJ whole genome shotgun (WGS) entry which is preliminary data.</text>
</comment>
<proteinExistence type="predicted"/>
<dbReference type="Proteomes" id="UP001156666">
    <property type="component" value="Unassembled WGS sequence"/>
</dbReference>
<dbReference type="Pfam" id="PF13884">
    <property type="entry name" value="Peptidase_S74"/>
    <property type="match status" value="1"/>
</dbReference>
<evidence type="ECO:0000313" key="5">
    <source>
        <dbReference type="Proteomes" id="UP001156666"/>
    </source>
</evidence>
<dbReference type="EMBL" id="BSOH01000037">
    <property type="protein sequence ID" value="GLR20177.1"/>
    <property type="molecule type" value="Genomic_DNA"/>
</dbReference>
<evidence type="ECO:0000256" key="1">
    <source>
        <dbReference type="SAM" id="Coils"/>
    </source>
</evidence>
<reference evidence="4" key="2">
    <citation type="submission" date="2023-01" db="EMBL/GenBank/DDBJ databases">
        <title>Draft genome sequence of Portibacter lacus strain NBRC 108769.</title>
        <authorList>
            <person name="Sun Q."/>
            <person name="Mori K."/>
        </authorList>
    </citation>
    <scope>NUCLEOTIDE SEQUENCE</scope>
    <source>
        <strain evidence="4">NBRC 108769</strain>
    </source>
</reference>
<gene>
    <name evidence="4" type="ORF">GCM10007940_47930</name>
</gene>
<sequence>MKTLLIFTLLITVQFAFAQIGINTDNPKASLDIVGKIRISEDNMPPAKGMMKYDTVTNKFMGYDGNQWISLTTSALLTDNDEDTNIEVEQFPDEDIIRYSVNGSERWRMIGARLEPVNTGGSVFIGRQAGFYNSLLNSYNIAIGDSTLTRNTIGSGNVAIGTAALYNSRELISSTKASNNTAIGHQTLFTNRGGAFNTALGYGADVGAEDLENATAIGANTIVDQSNSLILGNNANVGIGTSTPHSSSQLEMSSTSKGLLIPRMYTGHMENIVDPEEGLLVYVYNEKQFYVFDGDSWQIVSKSALGLSDTDNDTKIEVEESIDEDVIRFRTRGKERWTMNENRLEPKNSGGSVFIGEGAGMNDDLSSNRNIAFGYNALFSNTSSNQNTAIGTETLYHNTTGFRNIASGYQALYKNTEGNWNTAYGYQALWSNIGGDLNNANGYHALYNNTNGSWNTATGREALFYNTTGDSNTAIGYRAGVGYGDLENATAIGANAIVDQSNSLVLGDNVNVGIGTSTPAAKLQVIGNVDATAFSGDPISFHVGGTERWVMKERRLEPKASGGSIFIGENAGYDDSQYSTHSIGIGTNALYNSLSGKENVAVGNYALYKNSSGEKNIAIGENALFSSTNGLYNVGIGTDALYYSFGGIGNSALGHNALTFGGTNNTAIGYNSQVISGYSNSTAIGANATVGMSNAVVLGNNVNVGIGTSSPGFKLHVIGSGSFQNLLQVGGQLNVSGNICYTGSIGACSDIRYKKDFESFTQTLDKLKTIKGQYYYWNQEDFPEKDFSDERQIGVMAQEVETAFPELVMTDKEGYKSVDYSRLTPILLEAIKEQQILIENQESRIKKLELENNQIIENLEVHLKKQNLKIKSFEERLEAIEKPHNQKLNN</sequence>
<protein>
    <recommendedName>
        <fullName evidence="3">Peptidase S74 domain-containing protein</fullName>
    </recommendedName>
</protein>
<feature type="domain" description="Peptidase S74" evidence="3">
    <location>
        <begin position="749"/>
        <end position="845"/>
    </location>
</feature>
<dbReference type="InterPro" id="IPR030392">
    <property type="entry name" value="S74_ICA"/>
</dbReference>
<feature type="coiled-coil region" evidence="1">
    <location>
        <begin position="831"/>
        <end position="876"/>
    </location>
</feature>